<sequence length="380" mass="43676">MELVSFLQDDLAGQDHPAKRALLRSAPYHLEIREEDDLYNVMYSEMSPGIHEWAPVKNCVGTILQQGTDLLVSYAFDRTTEVVVDIDKNADLIPEDVSGYTFRKYVEGVKMTLYWHGGRWCTSTNRMIDASKAYWKSNKSFGEQFMNACNAYPHVLRQIEDSSEDGPLAPGHTYIFVLSTPEVDMVNGVVTSSLLHVGTYDNRSYSHIDRDIGVPVQEMSSFSTREDVVAAMALMDHHSPGYIATGPKRFKIFSSAYAYARDLMGNSSDDIGNYLRIRRDAKTRSDYLQFYPKHVPMADRIEYELWLTARVVHHLYVHYFILHEERPALQKSLYITLLQIHGEYMRTRAKRSLMDIYRHIDMLPEHVQRALITICMAPAL</sequence>
<dbReference type="AlphaFoldDB" id="A0AAV1I059"/>
<dbReference type="Proteomes" id="UP001314263">
    <property type="component" value="Unassembled WGS sequence"/>
</dbReference>
<keyword evidence="2" id="KW-1185">Reference proteome</keyword>
<protein>
    <submittedName>
        <fullName evidence="1">Uncharacterized protein</fullName>
    </submittedName>
</protein>
<evidence type="ECO:0000313" key="1">
    <source>
        <dbReference type="EMBL" id="CAK0767188.1"/>
    </source>
</evidence>
<gene>
    <name evidence="1" type="ORF">CVIRNUC_003436</name>
</gene>
<name>A0AAV1I059_9CHLO</name>
<reference evidence="1 2" key="1">
    <citation type="submission" date="2023-10" db="EMBL/GenBank/DDBJ databases">
        <authorList>
            <person name="Maclean D."/>
            <person name="Macfadyen A."/>
        </authorList>
    </citation>
    <scope>NUCLEOTIDE SEQUENCE [LARGE SCALE GENOMIC DNA]</scope>
</reference>
<accession>A0AAV1I059</accession>
<proteinExistence type="predicted"/>
<comment type="caution">
    <text evidence="1">The sequence shown here is derived from an EMBL/GenBank/DDBJ whole genome shotgun (WGS) entry which is preliminary data.</text>
</comment>
<evidence type="ECO:0000313" key="2">
    <source>
        <dbReference type="Proteomes" id="UP001314263"/>
    </source>
</evidence>
<dbReference type="EMBL" id="CAUYUE010000004">
    <property type="protein sequence ID" value="CAK0767188.1"/>
    <property type="molecule type" value="Genomic_DNA"/>
</dbReference>
<organism evidence="1 2">
    <name type="scientific">Coccomyxa viridis</name>
    <dbReference type="NCBI Taxonomy" id="1274662"/>
    <lineage>
        <taxon>Eukaryota</taxon>
        <taxon>Viridiplantae</taxon>
        <taxon>Chlorophyta</taxon>
        <taxon>core chlorophytes</taxon>
        <taxon>Trebouxiophyceae</taxon>
        <taxon>Trebouxiophyceae incertae sedis</taxon>
        <taxon>Coccomyxaceae</taxon>
        <taxon>Coccomyxa</taxon>
    </lineage>
</organism>